<dbReference type="OrthoDB" id="1470350at2759"/>
<evidence type="ECO:0000313" key="2">
    <source>
        <dbReference type="EMBL" id="KAF6837093.1"/>
    </source>
</evidence>
<protein>
    <submittedName>
        <fullName evidence="2">Cytochrome p450</fullName>
    </submittedName>
</protein>
<keyword evidence="1" id="KW-0812">Transmembrane</keyword>
<proteinExistence type="predicted"/>
<dbReference type="AlphaFoldDB" id="A0A8H6NLD9"/>
<sequence>MAGEMSSSPAIMGLMTAGAVIIGFYVYRTMILSKPFPGIPYNKRAATHPLGDIPEMMNYVTRTKRIFCWLTSLATRHQSAIVQAFIKPASLHWVVLTDPFESQDILLRRTKEFDRNSFFGELIGGILPEQHI</sequence>
<feature type="transmembrane region" description="Helical" evidence="1">
    <location>
        <begin position="6"/>
        <end position="27"/>
    </location>
</feature>
<evidence type="ECO:0000256" key="1">
    <source>
        <dbReference type="SAM" id="Phobius"/>
    </source>
</evidence>
<comment type="caution">
    <text evidence="2">The sequence shown here is derived from an EMBL/GenBank/DDBJ whole genome shotgun (WGS) entry which is preliminary data.</text>
</comment>
<keyword evidence="3" id="KW-1185">Reference proteome</keyword>
<name>A0A8H6NLD9_9PEZI</name>
<gene>
    <name evidence="2" type="ORF">CMUS01_05146</name>
</gene>
<dbReference type="Proteomes" id="UP000639643">
    <property type="component" value="Unassembled WGS sequence"/>
</dbReference>
<organism evidence="2 3">
    <name type="scientific">Colletotrichum musicola</name>
    <dbReference type="NCBI Taxonomy" id="2175873"/>
    <lineage>
        <taxon>Eukaryota</taxon>
        <taxon>Fungi</taxon>
        <taxon>Dikarya</taxon>
        <taxon>Ascomycota</taxon>
        <taxon>Pezizomycotina</taxon>
        <taxon>Sordariomycetes</taxon>
        <taxon>Hypocreomycetidae</taxon>
        <taxon>Glomerellales</taxon>
        <taxon>Glomerellaceae</taxon>
        <taxon>Colletotrichum</taxon>
        <taxon>Colletotrichum orchidearum species complex</taxon>
    </lineage>
</organism>
<reference evidence="2" key="1">
    <citation type="journal article" date="2020" name="Phytopathology">
        <title>Genome Sequence Resources of Colletotrichum truncatum, C. plurivorum, C. musicola, and C. sojae: Four Species Pathogenic to Soybean (Glycine max).</title>
        <authorList>
            <person name="Rogerio F."/>
            <person name="Boufleur T.R."/>
            <person name="Ciampi-Guillardi M."/>
            <person name="Sukno S.A."/>
            <person name="Thon M.R."/>
            <person name="Massola Junior N.S."/>
            <person name="Baroncelli R."/>
        </authorList>
    </citation>
    <scope>NUCLEOTIDE SEQUENCE</scope>
    <source>
        <strain evidence="2">LFN0074</strain>
    </source>
</reference>
<accession>A0A8H6NLD9</accession>
<keyword evidence="1" id="KW-0472">Membrane</keyword>
<keyword evidence="1" id="KW-1133">Transmembrane helix</keyword>
<evidence type="ECO:0000313" key="3">
    <source>
        <dbReference type="Proteomes" id="UP000639643"/>
    </source>
</evidence>
<dbReference type="EMBL" id="WIGM01000148">
    <property type="protein sequence ID" value="KAF6837093.1"/>
    <property type="molecule type" value="Genomic_DNA"/>
</dbReference>